<reference evidence="2 3" key="1">
    <citation type="journal article" date="2012" name="J. Bacteriol.">
        <title>Genome Sequence of "Candidatus Nitrosoarchaeum limnia" BG20, a Low-Salinity Ammonia-Oxidizing Archaeon from the San Francisco Bay Estuary.</title>
        <authorList>
            <person name="Mosier A.C."/>
            <person name="Allen E.E."/>
            <person name="Kim M."/>
            <person name="Ferriera S."/>
            <person name="Francis C.A."/>
        </authorList>
    </citation>
    <scope>NUCLEOTIDE SEQUENCE [LARGE SCALE GENOMIC DNA]</scope>
    <source>
        <strain evidence="2 3">BG20</strain>
    </source>
</reference>
<dbReference type="Gene3D" id="3.10.400.10">
    <property type="entry name" value="Sulfate adenylyltransferase"/>
    <property type="match status" value="1"/>
</dbReference>
<dbReference type="Pfam" id="PF14306">
    <property type="entry name" value="PUA_2"/>
    <property type="match status" value="1"/>
</dbReference>
<sequence length="98" mass="11049">MAWTIPIILDVDKSTAEQMKKAGKVLLQNHQGVGIAILHVKEIFTFDKEKTAKGVYGTIDSTHPGVAKTMSMQDYLVGGKIDYIQRPEENEIRKYRLT</sequence>
<dbReference type="InterPro" id="IPR025980">
    <property type="entry name" value="ATP-Sase_PUA-like_dom"/>
</dbReference>
<dbReference type="Proteomes" id="UP000014065">
    <property type="component" value="Unassembled WGS sequence"/>
</dbReference>
<organism evidence="2 3">
    <name type="scientific">Candidatus Nitrosarchaeum limnium BG20</name>
    <dbReference type="NCBI Taxonomy" id="859192"/>
    <lineage>
        <taxon>Archaea</taxon>
        <taxon>Nitrososphaerota</taxon>
        <taxon>Nitrososphaeria</taxon>
        <taxon>Nitrosopumilales</taxon>
        <taxon>Nitrosopumilaceae</taxon>
        <taxon>Nitrosarchaeum</taxon>
    </lineage>
</organism>
<feature type="domain" description="ATP-sulfurylase PUA-like" evidence="1">
    <location>
        <begin position="2"/>
        <end position="86"/>
    </location>
</feature>
<dbReference type="SUPFAM" id="SSF88697">
    <property type="entry name" value="PUA domain-like"/>
    <property type="match status" value="1"/>
</dbReference>
<name>S2EVW9_9ARCH</name>
<accession>S2EVW9</accession>
<evidence type="ECO:0000313" key="3">
    <source>
        <dbReference type="Proteomes" id="UP000014065"/>
    </source>
</evidence>
<dbReference type="EMBL" id="AHJG01000057">
    <property type="protein sequence ID" value="EPA06399.1"/>
    <property type="molecule type" value="Genomic_DNA"/>
</dbReference>
<evidence type="ECO:0000313" key="2">
    <source>
        <dbReference type="EMBL" id="EPA06399.1"/>
    </source>
</evidence>
<keyword evidence="3" id="KW-1185">Reference proteome</keyword>
<gene>
    <name evidence="2" type="ORF">BG20_I2045</name>
</gene>
<feature type="non-terminal residue" evidence="2">
    <location>
        <position position="98"/>
    </location>
</feature>
<dbReference type="PANTHER" id="PTHR43509:SF1">
    <property type="entry name" value="SULFATE ADENYLYLTRANSFERASE"/>
    <property type="match status" value="1"/>
</dbReference>
<dbReference type="PANTHER" id="PTHR43509">
    <property type="match status" value="1"/>
</dbReference>
<dbReference type="AlphaFoldDB" id="S2EVW9"/>
<proteinExistence type="predicted"/>
<evidence type="ECO:0000259" key="1">
    <source>
        <dbReference type="Pfam" id="PF14306"/>
    </source>
</evidence>
<protein>
    <recommendedName>
        <fullName evidence="1">ATP-sulfurylase PUA-like domain-containing protein</fullName>
    </recommendedName>
</protein>
<dbReference type="InterPro" id="IPR015947">
    <property type="entry name" value="PUA-like_sf"/>
</dbReference>
<comment type="caution">
    <text evidence="2">The sequence shown here is derived from an EMBL/GenBank/DDBJ whole genome shotgun (WGS) entry which is preliminary data.</text>
</comment>